<evidence type="ECO:0000259" key="14">
    <source>
        <dbReference type="Pfam" id="PF02880"/>
    </source>
</evidence>
<accession>A0A3P3QGG0</accession>
<comment type="catalytic activity">
    <reaction evidence="1">
        <text>alpha-D-mannose 1-phosphate = D-mannose 6-phosphate</text>
        <dbReference type="Rhea" id="RHEA:11140"/>
        <dbReference type="ChEBI" id="CHEBI:58409"/>
        <dbReference type="ChEBI" id="CHEBI:58735"/>
        <dbReference type="EC" id="5.4.2.8"/>
    </reaction>
</comment>
<dbReference type="PANTHER" id="PTHR43771">
    <property type="entry name" value="PHOSPHOMANNOMUTASE"/>
    <property type="match status" value="1"/>
</dbReference>
<keyword evidence="9 15" id="KW-0413">Isomerase</keyword>
<comment type="similarity">
    <text evidence="4 10">Belongs to the phosphohexose mutase family.</text>
</comment>
<evidence type="ECO:0000256" key="5">
    <source>
        <dbReference type="ARBA" id="ARBA00012730"/>
    </source>
</evidence>
<keyword evidence="8 10" id="KW-0460">Magnesium</keyword>
<sequence length="452" mass="49854">MWPVSCFKTYDIRGTVPEQLNEEIAWRIGRALCQVLSPNTVVIGHDIRLSSPALSTALARGLTEGGAKVIDIGLCGTEQVYFSVFHLNADAGICITASHNPANYNGMKLVGKNAVPLNAQTELEQIKHLVATADFNQQVAEQGNYQQQHTLPAYIEHLLTYIQLSTLKPLKVVMNAGHGGAGLVVNAIAPKLPLQIIALEFEPDGTFPTGVPNPLLVENRAVTSQAVLEHKADFGVAWDGDFDRCFFFDEQGQFIDGYYVVSLLAQSLLSANPQQKIVHDPRLYWATQQSVAESGGIAVLSQTGHVFMKEKMRAENALYGGEISAHHYFRDFAYCDNGTIPWLLVAQLLSQQSVPLSALVKQLQQQFPCSDEINFKVKDADAVMQSIRQHYQAEVQSISLLDGLDLVFNDWRLSLRSSNTEPLLRLNIETKANRDLLQQKITEVSALITALA</sequence>
<dbReference type="GO" id="GO:0000287">
    <property type="term" value="F:magnesium ion binding"/>
    <property type="evidence" value="ECO:0007669"/>
    <property type="project" value="InterPro"/>
</dbReference>
<dbReference type="InterPro" id="IPR016066">
    <property type="entry name" value="A-D-PHexomutase_CS"/>
</dbReference>
<evidence type="ECO:0000256" key="9">
    <source>
        <dbReference type="ARBA" id="ARBA00023235"/>
    </source>
</evidence>
<reference evidence="15 16" key="1">
    <citation type="submission" date="2018-11" db="EMBL/GenBank/DDBJ databases">
        <title>Draft genome analysis of Rheinheimera mesophila isolated from an industrial waste site.</title>
        <authorList>
            <person name="Yu Q."/>
            <person name="Qi Y."/>
            <person name="Zhang H."/>
            <person name="Lu Y."/>
            <person name="Pu J."/>
        </authorList>
    </citation>
    <scope>NUCLEOTIDE SEQUENCE [LARGE SCALE GENOMIC DNA]</scope>
    <source>
        <strain evidence="15 16">IITR13</strain>
    </source>
</reference>
<dbReference type="GO" id="GO:0005975">
    <property type="term" value="P:carbohydrate metabolic process"/>
    <property type="evidence" value="ECO:0007669"/>
    <property type="project" value="InterPro"/>
</dbReference>
<feature type="domain" description="Alpha-D-phosphohexomutase alpha/beta/alpha" evidence="12">
    <location>
        <begin position="7"/>
        <end position="135"/>
    </location>
</feature>
<keyword evidence="7 10" id="KW-0479">Metal-binding</keyword>
<dbReference type="CDD" id="cd03089">
    <property type="entry name" value="PMM_PGM"/>
    <property type="match status" value="1"/>
</dbReference>
<dbReference type="PANTHER" id="PTHR43771:SF1">
    <property type="entry name" value="PHOSPHOMANNOMUTASE"/>
    <property type="match status" value="1"/>
</dbReference>
<dbReference type="EMBL" id="RRCF01000003">
    <property type="protein sequence ID" value="RRJ20224.1"/>
    <property type="molecule type" value="Genomic_DNA"/>
</dbReference>
<evidence type="ECO:0000256" key="2">
    <source>
        <dbReference type="ARBA" id="ARBA00001946"/>
    </source>
</evidence>
<dbReference type="OrthoDB" id="9803322at2"/>
<dbReference type="Pfam" id="PF00408">
    <property type="entry name" value="PGM_PMM_IV"/>
    <property type="match status" value="1"/>
</dbReference>
<evidence type="ECO:0000259" key="11">
    <source>
        <dbReference type="Pfam" id="PF00408"/>
    </source>
</evidence>
<evidence type="ECO:0000256" key="4">
    <source>
        <dbReference type="ARBA" id="ARBA00010231"/>
    </source>
</evidence>
<dbReference type="InterPro" id="IPR005844">
    <property type="entry name" value="A-D-PHexomutase_a/b/a-I"/>
</dbReference>
<evidence type="ECO:0000256" key="8">
    <source>
        <dbReference type="ARBA" id="ARBA00022842"/>
    </source>
</evidence>
<organism evidence="15 16">
    <name type="scientific">Rheinheimera mesophila</name>
    <dbReference type="NCBI Taxonomy" id="1547515"/>
    <lineage>
        <taxon>Bacteria</taxon>
        <taxon>Pseudomonadati</taxon>
        <taxon>Pseudomonadota</taxon>
        <taxon>Gammaproteobacteria</taxon>
        <taxon>Chromatiales</taxon>
        <taxon>Chromatiaceae</taxon>
        <taxon>Rheinheimera</taxon>
    </lineage>
</organism>
<evidence type="ECO:0000256" key="6">
    <source>
        <dbReference type="ARBA" id="ARBA00022553"/>
    </source>
</evidence>
<evidence type="ECO:0000256" key="7">
    <source>
        <dbReference type="ARBA" id="ARBA00022723"/>
    </source>
</evidence>
<name>A0A3P3QGG0_9GAMM</name>
<evidence type="ECO:0000259" key="13">
    <source>
        <dbReference type="Pfam" id="PF02879"/>
    </source>
</evidence>
<protein>
    <recommendedName>
        <fullName evidence="5">phosphomannomutase</fullName>
        <ecNumber evidence="5">5.4.2.8</ecNumber>
    </recommendedName>
</protein>
<dbReference type="InterPro" id="IPR016055">
    <property type="entry name" value="A-D-PHexomutase_a/b/a-I/II/III"/>
</dbReference>
<evidence type="ECO:0000313" key="16">
    <source>
        <dbReference type="Proteomes" id="UP000276260"/>
    </source>
</evidence>
<comment type="pathway">
    <text evidence="3">Nucleotide-sugar biosynthesis; GDP-alpha-D-mannose biosynthesis; alpha-D-mannose 1-phosphate from D-fructose 6-phosphate: step 2/2.</text>
</comment>
<comment type="caution">
    <text evidence="15">The sequence shown here is derived from an EMBL/GenBank/DDBJ whole genome shotgun (WGS) entry which is preliminary data.</text>
</comment>
<dbReference type="InterPro" id="IPR005841">
    <property type="entry name" value="Alpha-D-phosphohexomutase_SF"/>
</dbReference>
<dbReference type="SUPFAM" id="SSF53738">
    <property type="entry name" value="Phosphoglucomutase, first 3 domains"/>
    <property type="match status" value="3"/>
</dbReference>
<feature type="domain" description="Alpha-D-phosphohexomutase alpha/beta/alpha" evidence="13">
    <location>
        <begin position="153"/>
        <end position="252"/>
    </location>
</feature>
<dbReference type="PROSITE" id="PS00710">
    <property type="entry name" value="PGM_PMM"/>
    <property type="match status" value="1"/>
</dbReference>
<evidence type="ECO:0000259" key="12">
    <source>
        <dbReference type="Pfam" id="PF02878"/>
    </source>
</evidence>
<dbReference type="RefSeq" id="WP_125060880.1">
    <property type="nucleotide sequence ID" value="NZ_RRCF01000003.1"/>
</dbReference>
<dbReference type="EC" id="5.4.2.8" evidence="5"/>
<proteinExistence type="inferred from homology"/>
<feature type="domain" description="Alpha-D-phosphohexomutase C-terminal" evidence="11">
    <location>
        <begin position="372"/>
        <end position="438"/>
    </location>
</feature>
<dbReference type="Proteomes" id="UP000276260">
    <property type="component" value="Unassembled WGS sequence"/>
</dbReference>
<dbReference type="Pfam" id="PF02879">
    <property type="entry name" value="PGM_PMM_II"/>
    <property type="match status" value="1"/>
</dbReference>
<dbReference type="PRINTS" id="PR00509">
    <property type="entry name" value="PGMPMM"/>
</dbReference>
<dbReference type="InterPro" id="IPR005846">
    <property type="entry name" value="A-D-PHexomutase_a/b/a-III"/>
</dbReference>
<dbReference type="Pfam" id="PF02878">
    <property type="entry name" value="PGM_PMM_I"/>
    <property type="match status" value="1"/>
</dbReference>
<keyword evidence="16" id="KW-1185">Reference proteome</keyword>
<dbReference type="GO" id="GO:0004615">
    <property type="term" value="F:phosphomannomutase activity"/>
    <property type="evidence" value="ECO:0007669"/>
    <property type="project" value="UniProtKB-EC"/>
</dbReference>
<evidence type="ECO:0000313" key="15">
    <source>
        <dbReference type="EMBL" id="RRJ20224.1"/>
    </source>
</evidence>
<dbReference type="Gene3D" id="3.30.310.50">
    <property type="entry name" value="Alpha-D-phosphohexomutase, C-terminal domain"/>
    <property type="match status" value="1"/>
</dbReference>
<dbReference type="InterPro" id="IPR005845">
    <property type="entry name" value="A-D-PHexomutase_a/b/a-II"/>
</dbReference>
<feature type="domain" description="Alpha-D-phosphohexomutase alpha/beta/alpha" evidence="14">
    <location>
        <begin position="256"/>
        <end position="366"/>
    </location>
</feature>
<dbReference type="Pfam" id="PF02880">
    <property type="entry name" value="PGM_PMM_III"/>
    <property type="match status" value="1"/>
</dbReference>
<evidence type="ECO:0000256" key="1">
    <source>
        <dbReference type="ARBA" id="ARBA00000586"/>
    </source>
</evidence>
<evidence type="ECO:0000256" key="10">
    <source>
        <dbReference type="RuleBase" id="RU004326"/>
    </source>
</evidence>
<evidence type="ECO:0000256" key="3">
    <source>
        <dbReference type="ARBA" id="ARBA00004699"/>
    </source>
</evidence>
<dbReference type="InterPro" id="IPR005843">
    <property type="entry name" value="A-D-PHexomutase_C"/>
</dbReference>
<comment type="cofactor">
    <cofactor evidence="2">
        <name>Mg(2+)</name>
        <dbReference type="ChEBI" id="CHEBI:18420"/>
    </cofactor>
</comment>
<keyword evidence="6" id="KW-0597">Phosphoprotein</keyword>
<dbReference type="SUPFAM" id="SSF55957">
    <property type="entry name" value="Phosphoglucomutase, C-terminal domain"/>
    <property type="match status" value="1"/>
</dbReference>
<dbReference type="AlphaFoldDB" id="A0A3P3QGG0"/>
<gene>
    <name evidence="15" type="ORF">EIK76_11910</name>
</gene>
<dbReference type="InterPro" id="IPR036900">
    <property type="entry name" value="A-D-PHexomutase_C_sf"/>
</dbReference>
<dbReference type="Gene3D" id="3.40.120.10">
    <property type="entry name" value="Alpha-D-Glucose-1,6-Bisphosphate, subunit A, domain 3"/>
    <property type="match status" value="3"/>
</dbReference>